<organism evidence="4 5">
    <name type="scientific">Mycena belliarum</name>
    <dbReference type="NCBI Taxonomy" id="1033014"/>
    <lineage>
        <taxon>Eukaryota</taxon>
        <taxon>Fungi</taxon>
        <taxon>Dikarya</taxon>
        <taxon>Basidiomycota</taxon>
        <taxon>Agaricomycotina</taxon>
        <taxon>Agaricomycetes</taxon>
        <taxon>Agaricomycetidae</taxon>
        <taxon>Agaricales</taxon>
        <taxon>Marasmiineae</taxon>
        <taxon>Mycenaceae</taxon>
        <taxon>Mycena</taxon>
    </lineage>
</organism>
<keyword evidence="2" id="KW-1133">Transmembrane helix</keyword>
<proteinExistence type="predicted"/>
<keyword evidence="5" id="KW-1185">Reference proteome</keyword>
<dbReference type="EMBL" id="JARJCN010000014">
    <property type="protein sequence ID" value="KAJ7094558.1"/>
    <property type="molecule type" value="Genomic_DNA"/>
</dbReference>
<feature type="compositionally biased region" description="Basic and acidic residues" evidence="1">
    <location>
        <begin position="354"/>
        <end position="365"/>
    </location>
</feature>
<dbReference type="Proteomes" id="UP001222325">
    <property type="component" value="Unassembled WGS sequence"/>
</dbReference>
<reference evidence="4" key="1">
    <citation type="submission" date="2023-03" db="EMBL/GenBank/DDBJ databases">
        <title>Massive genome expansion in bonnet fungi (Mycena s.s.) driven by repeated elements and novel gene families across ecological guilds.</title>
        <authorList>
            <consortium name="Lawrence Berkeley National Laboratory"/>
            <person name="Harder C.B."/>
            <person name="Miyauchi S."/>
            <person name="Viragh M."/>
            <person name="Kuo A."/>
            <person name="Thoen E."/>
            <person name="Andreopoulos B."/>
            <person name="Lu D."/>
            <person name="Skrede I."/>
            <person name="Drula E."/>
            <person name="Henrissat B."/>
            <person name="Morin E."/>
            <person name="Kohler A."/>
            <person name="Barry K."/>
            <person name="LaButti K."/>
            <person name="Morin E."/>
            <person name="Salamov A."/>
            <person name="Lipzen A."/>
            <person name="Mereny Z."/>
            <person name="Hegedus B."/>
            <person name="Baldrian P."/>
            <person name="Stursova M."/>
            <person name="Weitz H."/>
            <person name="Taylor A."/>
            <person name="Grigoriev I.V."/>
            <person name="Nagy L.G."/>
            <person name="Martin F."/>
            <person name="Kauserud H."/>
        </authorList>
    </citation>
    <scope>NUCLEOTIDE SEQUENCE</scope>
    <source>
        <strain evidence="4">CBHHK173m</strain>
    </source>
</reference>
<feature type="compositionally biased region" description="Basic and acidic residues" evidence="1">
    <location>
        <begin position="387"/>
        <end position="396"/>
    </location>
</feature>
<protein>
    <submittedName>
        <fullName evidence="4">Uncharacterized protein</fullName>
    </submittedName>
</protein>
<dbReference type="PRINTS" id="PR01217">
    <property type="entry name" value="PRICHEXTENSN"/>
</dbReference>
<feature type="region of interest" description="Disordered" evidence="1">
    <location>
        <begin position="46"/>
        <end position="74"/>
    </location>
</feature>
<feature type="compositionally biased region" description="Pro residues" evidence="1">
    <location>
        <begin position="432"/>
        <end position="448"/>
    </location>
</feature>
<gene>
    <name evidence="4" type="ORF">B0H15DRAFT_127701</name>
</gene>
<accession>A0AAD6UDF7</accession>
<comment type="caution">
    <text evidence="4">The sequence shown here is derived from an EMBL/GenBank/DDBJ whole genome shotgun (WGS) entry which is preliminary data.</text>
</comment>
<evidence type="ECO:0000256" key="1">
    <source>
        <dbReference type="SAM" id="MobiDB-lite"/>
    </source>
</evidence>
<keyword evidence="2" id="KW-0812">Transmembrane</keyword>
<feature type="compositionally biased region" description="Pro residues" evidence="1">
    <location>
        <begin position="483"/>
        <end position="499"/>
    </location>
</feature>
<feature type="compositionally biased region" description="Low complexity" evidence="1">
    <location>
        <begin position="500"/>
        <end position="525"/>
    </location>
</feature>
<evidence type="ECO:0000256" key="2">
    <source>
        <dbReference type="SAM" id="Phobius"/>
    </source>
</evidence>
<sequence>MHLLQLLPIGLLALLVAAGDPLQSPDVDSLNHSGLSPCDMKNSFQRKCTTQRRDDLNNERDEDGDDDTNSSRVPRPTPCTCTNLYFNLWSACLYTKTRLNNSSLPLSGTLKKECAQASPSLNVTQIASTDYPPWAQAPLPSSNGTFDPVAAIDLAVANGPRSRKWNTVQIVVPILVGLVVAATLIVGFVVYRRRKAWRQRGRRPWMKTAGNRPRFNFPTISSATKVRELNRSSSWSIDDREEDLDEYQFVSYPASLEGSQVSGHVRLSPSTSAPPTLKIPTAGKVPVRTWPGKSLWKGPLQSAQRFSESIPRPWKSTRQVAVKTIPSYSKFRVDASDSDSPLSQRPHESLLGAERSRSNLHHETVFEEEDEESSDSESEGLPFIPQEHSRSNHEAEPPILRGAPPPVNSSTRARGPPDLNSSTRAVRQAPPSRAPPTAPLPPPPPQARPEPSADLLERPQRPHPAIPSATISALPQRLQRPYPAFPPAPTSPPPSPPVSKSPRAPRAPLSSPSGGLSPSAMSPRRFLPPPPSNPQPREPPAPPQPRSRPVSDGGSSVRSLPMTPTPPYARAAPPAPIEVLEPQPTDSPPHSAPPYVTRPSQDLSHLPTAAANSSPEAARSTRRLPLPPG</sequence>
<feature type="region of interest" description="Disordered" evidence="1">
    <location>
        <begin position="332"/>
        <end position="629"/>
    </location>
</feature>
<feature type="signal peptide" evidence="3">
    <location>
        <begin position="1"/>
        <end position="18"/>
    </location>
</feature>
<feature type="compositionally biased region" description="Acidic residues" evidence="1">
    <location>
        <begin position="366"/>
        <end position="378"/>
    </location>
</feature>
<evidence type="ECO:0000313" key="5">
    <source>
        <dbReference type="Proteomes" id="UP001222325"/>
    </source>
</evidence>
<evidence type="ECO:0000313" key="4">
    <source>
        <dbReference type="EMBL" id="KAJ7094558.1"/>
    </source>
</evidence>
<keyword evidence="3" id="KW-0732">Signal</keyword>
<keyword evidence="2" id="KW-0472">Membrane</keyword>
<feature type="chain" id="PRO_5042007517" evidence="3">
    <location>
        <begin position="19"/>
        <end position="629"/>
    </location>
</feature>
<dbReference type="AlphaFoldDB" id="A0AAD6UDF7"/>
<evidence type="ECO:0000256" key="3">
    <source>
        <dbReference type="SAM" id="SignalP"/>
    </source>
</evidence>
<feature type="compositionally biased region" description="Pro residues" evidence="1">
    <location>
        <begin position="526"/>
        <end position="546"/>
    </location>
</feature>
<feature type="transmembrane region" description="Helical" evidence="2">
    <location>
        <begin position="170"/>
        <end position="191"/>
    </location>
</feature>
<name>A0AAD6UDF7_9AGAR</name>